<dbReference type="InterPro" id="IPR002328">
    <property type="entry name" value="ADH_Zn_CS"/>
</dbReference>
<dbReference type="InterPro" id="IPR011032">
    <property type="entry name" value="GroES-like_sf"/>
</dbReference>
<evidence type="ECO:0000256" key="1">
    <source>
        <dbReference type="ARBA" id="ARBA00022723"/>
    </source>
</evidence>
<dbReference type="Pfam" id="PF08240">
    <property type="entry name" value="ADH_N"/>
    <property type="match status" value="1"/>
</dbReference>
<evidence type="ECO:0000313" key="6">
    <source>
        <dbReference type="EMBL" id="TCL76485.1"/>
    </source>
</evidence>
<organism evidence="6 7">
    <name type="scientific">Hydrogenispora ethanolica</name>
    <dbReference type="NCBI Taxonomy" id="1082276"/>
    <lineage>
        <taxon>Bacteria</taxon>
        <taxon>Bacillati</taxon>
        <taxon>Bacillota</taxon>
        <taxon>Hydrogenispora</taxon>
    </lineage>
</organism>
<dbReference type="GO" id="GO:0016491">
    <property type="term" value="F:oxidoreductase activity"/>
    <property type="evidence" value="ECO:0007669"/>
    <property type="project" value="UniProtKB-KW"/>
</dbReference>
<dbReference type="InterPro" id="IPR050129">
    <property type="entry name" value="Zn_alcohol_dh"/>
</dbReference>
<evidence type="ECO:0000256" key="2">
    <source>
        <dbReference type="ARBA" id="ARBA00022833"/>
    </source>
</evidence>
<comment type="similarity">
    <text evidence="4">Belongs to the zinc-containing alcohol dehydrogenase family.</text>
</comment>
<keyword evidence="3" id="KW-0560">Oxidoreductase</keyword>
<dbReference type="InterPro" id="IPR036291">
    <property type="entry name" value="NAD(P)-bd_dom_sf"/>
</dbReference>
<sequence>MDGKTMLAYVIDKERSGAVKEVAVPEPGDHDVLIKVMAAGLCGTDAHIYQGEYYSEFPLVPGHEFAGIVAQTGKAVKRFTEGQRVVADPNIFCEKCHFCKQNVQNFCQDFQAVGVTRDGAFAEYVVVPEGCVFEIGAMSFTTGALVEPLSCVVYGQLRARPQLGDNVLIYGAGPIGLLHLQLAKRNGASFAAVVDVKAERLELAQKLGADRVLLSGSGLDDELRQEFPLGFHLVIDTSGVPKVVENAVAHVKNAGSLLIFGVCPPDAKINVSPYEIYKRDLKIIGSFALKKTFQPTINLIENQLIDVAVIVGEQIKLSQLPEQMEKFVAGKTAMKTVVTF</sequence>
<dbReference type="GO" id="GO:0008270">
    <property type="term" value="F:zinc ion binding"/>
    <property type="evidence" value="ECO:0007669"/>
    <property type="project" value="InterPro"/>
</dbReference>
<dbReference type="Proteomes" id="UP000295008">
    <property type="component" value="Unassembled WGS sequence"/>
</dbReference>
<dbReference type="Gene3D" id="3.40.50.720">
    <property type="entry name" value="NAD(P)-binding Rossmann-like Domain"/>
    <property type="match status" value="1"/>
</dbReference>
<dbReference type="Pfam" id="PF00107">
    <property type="entry name" value="ADH_zinc_N"/>
    <property type="match status" value="1"/>
</dbReference>
<dbReference type="InterPro" id="IPR020843">
    <property type="entry name" value="ER"/>
</dbReference>
<reference evidence="6 7" key="1">
    <citation type="submission" date="2019-03" db="EMBL/GenBank/DDBJ databases">
        <title>Genomic Encyclopedia of Type Strains, Phase IV (KMG-IV): sequencing the most valuable type-strain genomes for metagenomic binning, comparative biology and taxonomic classification.</title>
        <authorList>
            <person name="Goeker M."/>
        </authorList>
    </citation>
    <scope>NUCLEOTIDE SEQUENCE [LARGE SCALE GENOMIC DNA]</scope>
    <source>
        <strain evidence="6 7">LX-B</strain>
    </source>
</reference>
<dbReference type="PANTHER" id="PTHR43401">
    <property type="entry name" value="L-THREONINE 3-DEHYDROGENASE"/>
    <property type="match status" value="1"/>
</dbReference>
<dbReference type="SUPFAM" id="SSF51735">
    <property type="entry name" value="NAD(P)-binding Rossmann-fold domains"/>
    <property type="match status" value="1"/>
</dbReference>
<dbReference type="AlphaFoldDB" id="A0A4R1SAE3"/>
<dbReference type="SMART" id="SM00829">
    <property type="entry name" value="PKS_ER"/>
    <property type="match status" value="1"/>
</dbReference>
<comment type="caution">
    <text evidence="6">The sequence shown here is derived from an EMBL/GenBank/DDBJ whole genome shotgun (WGS) entry which is preliminary data.</text>
</comment>
<evidence type="ECO:0000313" key="7">
    <source>
        <dbReference type="Proteomes" id="UP000295008"/>
    </source>
</evidence>
<evidence type="ECO:0000259" key="5">
    <source>
        <dbReference type="SMART" id="SM00829"/>
    </source>
</evidence>
<dbReference type="PANTHER" id="PTHR43401:SF2">
    <property type="entry name" value="L-THREONINE 3-DEHYDROGENASE"/>
    <property type="match status" value="1"/>
</dbReference>
<evidence type="ECO:0000256" key="4">
    <source>
        <dbReference type="RuleBase" id="RU361277"/>
    </source>
</evidence>
<proteinExistence type="inferred from homology"/>
<accession>A0A4R1SAE3</accession>
<feature type="domain" description="Enoyl reductase (ER)" evidence="5">
    <location>
        <begin position="17"/>
        <end position="338"/>
    </location>
</feature>
<keyword evidence="2 4" id="KW-0862">Zinc</keyword>
<dbReference type="RefSeq" id="WP_243662781.1">
    <property type="nucleotide sequence ID" value="NZ_SLUN01000002.1"/>
</dbReference>
<dbReference type="Gene3D" id="3.90.180.10">
    <property type="entry name" value="Medium-chain alcohol dehydrogenases, catalytic domain"/>
    <property type="match status" value="1"/>
</dbReference>
<dbReference type="EMBL" id="SLUN01000002">
    <property type="protein sequence ID" value="TCL76485.1"/>
    <property type="molecule type" value="Genomic_DNA"/>
</dbReference>
<gene>
    <name evidence="6" type="ORF">EDC14_1002244</name>
</gene>
<dbReference type="CDD" id="cd08234">
    <property type="entry name" value="threonine_DH_like"/>
    <property type="match status" value="1"/>
</dbReference>
<evidence type="ECO:0000256" key="3">
    <source>
        <dbReference type="ARBA" id="ARBA00023002"/>
    </source>
</evidence>
<dbReference type="InterPro" id="IPR013149">
    <property type="entry name" value="ADH-like_C"/>
</dbReference>
<keyword evidence="7" id="KW-1185">Reference proteome</keyword>
<dbReference type="SUPFAM" id="SSF50129">
    <property type="entry name" value="GroES-like"/>
    <property type="match status" value="1"/>
</dbReference>
<protein>
    <submittedName>
        <fullName evidence="6">2-desacetyl-2-hydroxyethyl bacteriochlorophyllide A dehydrogenase</fullName>
    </submittedName>
</protein>
<dbReference type="PROSITE" id="PS00059">
    <property type="entry name" value="ADH_ZINC"/>
    <property type="match status" value="1"/>
</dbReference>
<name>A0A4R1SAE3_HYDET</name>
<keyword evidence="1 4" id="KW-0479">Metal-binding</keyword>
<comment type="cofactor">
    <cofactor evidence="4">
        <name>Zn(2+)</name>
        <dbReference type="ChEBI" id="CHEBI:29105"/>
    </cofactor>
</comment>
<dbReference type="InterPro" id="IPR013154">
    <property type="entry name" value="ADH-like_N"/>
</dbReference>